<dbReference type="Gene3D" id="3.30.70.580">
    <property type="entry name" value="Pseudouridine synthase I, catalytic domain, N-terminal subdomain"/>
    <property type="match status" value="1"/>
</dbReference>
<dbReference type="OrthoDB" id="25767at2759"/>
<evidence type="ECO:0000259" key="4">
    <source>
        <dbReference type="Pfam" id="PF01416"/>
    </source>
</evidence>
<dbReference type="InterPro" id="IPR020095">
    <property type="entry name" value="PsdUridine_synth_TruA_C"/>
</dbReference>
<dbReference type="PANTHER" id="PTHR11142">
    <property type="entry name" value="PSEUDOURIDYLATE SYNTHASE"/>
    <property type="match status" value="1"/>
</dbReference>
<dbReference type="InterPro" id="IPR001406">
    <property type="entry name" value="PsdUridine_synth_TruA"/>
</dbReference>
<gene>
    <name evidence="5" type="ORF">ZOSMA_313G00190</name>
</gene>
<dbReference type="OMA" id="YFGWEYN"/>
<dbReference type="CDD" id="cd02569">
    <property type="entry name" value="PseudoU_synth_ScPus3"/>
    <property type="match status" value="1"/>
</dbReference>
<feature type="domain" description="Pseudouridine synthase I TruA alpha/beta" evidence="4">
    <location>
        <begin position="277"/>
        <end position="388"/>
    </location>
</feature>
<keyword evidence="6" id="KW-1185">Reference proteome</keyword>
<dbReference type="GO" id="GO:0003723">
    <property type="term" value="F:RNA binding"/>
    <property type="evidence" value="ECO:0007669"/>
    <property type="project" value="InterPro"/>
</dbReference>
<protein>
    <submittedName>
        <fullName evidence="5">tRNA pseudouridine(38/39) synthase</fullName>
    </submittedName>
</protein>
<dbReference type="AlphaFoldDB" id="A0A0K9P9N1"/>
<dbReference type="PANTHER" id="PTHR11142:SF5">
    <property type="entry name" value="TRNA PSEUDOURIDINE(38_39) SYNTHASE"/>
    <property type="match status" value="1"/>
</dbReference>
<organism evidence="5 6">
    <name type="scientific">Zostera marina</name>
    <name type="common">Eelgrass</name>
    <dbReference type="NCBI Taxonomy" id="29655"/>
    <lineage>
        <taxon>Eukaryota</taxon>
        <taxon>Viridiplantae</taxon>
        <taxon>Streptophyta</taxon>
        <taxon>Embryophyta</taxon>
        <taxon>Tracheophyta</taxon>
        <taxon>Spermatophyta</taxon>
        <taxon>Magnoliopsida</taxon>
        <taxon>Liliopsida</taxon>
        <taxon>Zosteraceae</taxon>
        <taxon>Zostera</taxon>
    </lineage>
</organism>
<dbReference type="Gene3D" id="3.30.70.660">
    <property type="entry name" value="Pseudouridine synthase I, catalytic domain, C-terminal subdomain"/>
    <property type="match status" value="1"/>
</dbReference>
<dbReference type="HAMAP" id="MF_00171">
    <property type="entry name" value="TruA"/>
    <property type="match status" value="1"/>
</dbReference>
<evidence type="ECO:0000313" key="5">
    <source>
        <dbReference type="EMBL" id="KMZ65669.1"/>
    </source>
</evidence>
<dbReference type="InterPro" id="IPR020097">
    <property type="entry name" value="PsdUridine_synth_TruA_a/b_dom"/>
</dbReference>
<reference evidence="6" key="1">
    <citation type="journal article" date="2016" name="Nature">
        <title>The genome of the seagrass Zostera marina reveals angiosperm adaptation to the sea.</title>
        <authorList>
            <person name="Olsen J.L."/>
            <person name="Rouze P."/>
            <person name="Verhelst B."/>
            <person name="Lin Y.-C."/>
            <person name="Bayer T."/>
            <person name="Collen J."/>
            <person name="Dattolo E."/>
            <person name="De Paoli E."/>
            <person name="Dittami S."/>
            <person name="Maumus F."/>
            <person name="Michel G."/>
            <person name="Kersting A."/>
            <person name="Lauritano C."/>
            <person name="Lohaus R."/>
            <person name="Toepel M."/>
            <person name="Tonon T."/>
            <person name="Vanneste K."/>
            <person name="Amirebrahimi M."/>
            <person name="Brakel J."/>
            <person name="Bostroem C."/>
            <person name="Chovatia M."/>
            <person name="Grimwood J."/>
            <person name="Jenkins J.W."/>
            <person name="Jueterbock A."/>
            <person name="Mraz A."/>
            <person name="Stam W.T."/>
            <person name="Tice H."/>
            <person name="Bornberg-Bauer E."/>
            <person name="Green P.J."/>
            <person name="Pearson G.A."/>
            <person name="Procaccini G."/>
            <person name="Duarte C.M."/>
            <person name="Schmutz J."/>
            <person name="Reusch T.B.H."/>
            <person name="Van de Peer Y."/>
        </authorList>
    </citation>
    <scope>NUCLEOTIDE SEQUENCE [LARGE SCALE GENOMIC DNA]</scope>
    <source>
        <strain evidence="6">cv. Finnish</strain>
    </source>
</reference>
<proteinExistence type="inferred from homology"/>
<dbReference type="GO" id="GO:0005737">
    <property type="term" value="C:cytoplasm"/>
    <property type="evidence" value="ECO:0000318"/>
    <property type="project" value="GO_Central"/>
</dbReference>
<evidence type="ECO:0000256" key="2">
    <source>
        <dbReference type="ARBA" id="ARBA00022694"/>
    </source>
</evidence>
<dbReference type="STRING" id="29655.A0A0K9P9N1"/>
<dbReference type="GO" id="GO:1990481">
    <property type="term" value="P:mRNA pseudouridine synthesis"/>
    <property type="evidence" value="ECO:0000318"/>
    <property type="project" value="GO_Central"/>
</dbReference>
<evidence type="ECO:0000256" key="3">
    <source>
        <dbReference type="ARBA" id="ARBA00023235"/>
    </source>
</evidence>
<dbReference type="Proteomes" id="UP000036987">
    <property type="component" value="Unassembled WGS sequence"/>
</dbReference>
<keyword evidence="2" id="KW-0819">tRNA processing</keyword>
<keyword evidence="3" id="KW-0413">Isomerase</keyword>
<dbReference type="GO" id="GO:0031119">
    <property type="term" value="P:tRNA pseudouridine synthesis"/>
    <property type="evidence" value="ECO:0000318"/>
    <property type="project" value="GO_Central"/>
</dbReference>
<evidence type="ECO:0000313" key="6">
    <source>
        <dbReference type="Proteomes" id="UP000036987"/>
    </source>
</evidence>
<dbReference type="FunFam" id="3.30.70.660:FF:000010">
    <property type="entry name" value="tRNA pseudouridine synthase"/>
    <property type="match status" value="1"/>
</dbReference>
<dbReference type="InterPro" id="IPR020094">
    <property type="entry name" value="TruA/RsuA/RluB/E/F_N"/>
</dbReference>
<dbReference type="GO" id="GO:0005634">
    <property type="term" value="C:nucleus"/>
    <property type="evidence" value="ECO:0000318"/>
    <property type="project" value="GO_Central"/>
</dbReference>
<comment type="similarity">
    <text evidence="1">Belongs to the tRNA pseudouridine synthase TruA family.</text>
</comment>
<evidence type="ECO:0000256" key="1">
    <source>
        <dbReference type="ARBA" id="ARBA00009375"/>
    </source>
</evidence>
<dbReference type="InterPro" id="IPR041707">
    <property type="entry name" value="Pus3-like"/>
</dbReference>
<dbReference type="EMBL" id="LFYR01001020">
    <property type="protein sequence ID" value="KMZ65669.1"/>
    <property type="molecule type" value="Genomic_DNA"/>
</dbReference>
<dbReference type="FunFam" id="3.30.70.580:FF:000012">
    <property type="entry name" value="tRNA pseudouridine synthase"/>
    <property type="match status" value="1"/>
</dbReference>
<dbReference type="Pfam" id="PF01416">
    <property type="entry name" value="PseudoU_synth_1"/>
    <property type="match status" value="1"/>
</dbReference>
<dbReference type="GO" id="GO:0009982">
    <property type="term" value="F:pseudouridine synthase activity"/>
    <property type="evidence" value="ECO:0000318"/>
    <property type="project" value="GO_Central"/>
</dbReference>
<dbReference type="NCBIfam" id="TIGR00071">
    <property type="entry name" value="hisT_truA"/>
    <property type="match status" value="1"/>
</dbReference>
<accession>A0A0K9P9N1</accession>
<dbReference type="SUPFAM" id="SSF55120">
    <property type="entry name" value="Pseudouridine synthase"/>
    <property type="match status" value="1"/>
</dbReference>
<name>A0A0K9P9N1_ZOSMR</name>
<sequence length="474" mass="54159">MESVATPHSELEYLTKRVKELERENGLFLSWMSACSHCSSKITHIPFCSKDEINFSNGSLQQTVSSNDFDANKEETCTGVQNDGSFEVPFFSMEGVEPANGINRKSIDSIKYGTKEDISGCKQRTMAHVNKRYIALKIMYFGQRFYGFSSEAQMRPTIESEIFTALERVKLVVSKKETLNYSRCGRTDRGVSSTGQVISLYVRSRCNDNCSSEKICEKEIDYVKVLNRALPSDIRVMGWCSVAPNFHSRFSCLGREYKYFFWKGTLDIEAMRSAGLKLVGEYDFRNFCKMDAANVSNYNRKITLFDISICNNRDISSNDKDQLYAITIKGTAFLWHQVRCMVSLLFFIGQGLESPTIIDLLLDTSKITRKPQYTMASDVPLVLRSCEFKGINFFCSSAARRALMDDLNDIVKSHKLQAAIFNEALTLLHVPGDYQDEHKNKKICHIPLLLRPTEPSYEERRRKLILKKKVDICK</sequence>
<dbReference type="InterPro" id="IPR020103">
    <property type="entry name" value="PsdUridine_synth_cat_dom_sf"/>
</dbReference>
<comment type="caution">
    <text evidence="5">The sequence shown here is derived from an EMBL/GenBank/DDBJ whole genome shotgun (WGS) entry which is preliminary data.</text>
</comment>